<dbReference type="PANTHER" id="PTHR30627:SF2">
    <property type="entry name" value="PEPTIDOGLYCAN D,D-TRANSPEPTIDASE MRDA"/>
    <property type="match status" value="1"/>
</dbReference>
<organism evidence="17 18">
    <name type="scientific">Sediminitomix flava</name>
    <dbReference type="NCBI Taxonomy" id="379075"/>
    <lineage>
        <taxon>Bacteria</taxon>
        <taxon>Pseudomonadati</taxon>
        <taxon>Bacteroidota</taxon>
        <taxon>Cytophagia</taxon>
        <taxon>Cytophagales</taxon>
        <taxon>Flammeovirgaceae</taxon>
        <taxon>Sediminitomix</taxon>
    </lineage>
</organism>
<dbReference type="InterPro" id="IPR012338">
    <property type="entry name" value="Beta-lactam/transpept-like"/>
</dbReference>
<dbReference type="Pfam" id="PF03717">
    <property type="entry name" value="PBP_dimer"/>
    <property type="match status" value="1"/>
</dbReference>
<keyword evidence="5" id="KW-0121">Carboxypeptidase</keyword>
<dbReference type="InterPro" id="IPR001460">
    <property type="entry name" value="PCN-bd_Tpept"/>
</dbReference>
<evidence type="ECO:0000259" key="16">
    <source>
        <dbReference type="Pfam" id="PF03717"/>
    </source>
</evidence>
<feature type="domain" description="Penicillin-binding protein transpeptidase" evidence="15">
    <location>
        <begin position="250"/>
        <end position="575"/>
    </location>
</feature>
<dbReference type="InterPro" id="IPR036138">
    <property type="entry name" value="PBP_dimer_sf"/>
</dbReference>
<dbReference type="Gene3D" id="3.30.1390.30">
    <property type="entry name" value="Penicillin-binding protein 2a, domain 3"/>
    <property type="match status" value="1"/>
</dbReference>
<evidence type="ECO:0000256" key="2">
    <source>
        <dbReference type="ARBA" id="ARBA00004236"/>
    </source>
</evidence>
<sequence length="612" mass="68990">MNSRSIQIIIAFGIIVLIFSIRLLNIQVFEAGWKTKAETNMVAKKVVHPPRGLIFDRNGQILVNNTPVFDLMVVRNQLEIDDTLAFRKLLNIESNEELRKMLKSASPYYRPTVFIPHLNKDEYALMADKLLRYKGLYGVPRTIREYPHTNLANVLGYVKEVDRAFLDKDTTGYYHSGDMIGKNGLEKYYEEYLRGQRGVKHVITNVKGLEKGKYMDGALDTLPVVGQNLTSTIDLDLQKYGELLMQNKKGAVVAIEPATGEVLTMISAPTYDPNLLTGKGKKVSRNYVKLLRDTNKPLFDRSMQSMYPPGSTFKTIMAMMGLQEGVIDTVYTRLPCSGERVGCHHHPSPLTVGGSIIHSCNPWYYKAMRKIVLQDEKEGWKEDLHFGLDKWKSYVNEFGLGTRLGIDLPYEKAGLVPGPDFYTRAYKHDLWKISNVYSISIGQGEILSAPLQLANLGAIIANRGYYYTPHLIKGIGEENEVLDRFKEKKKVSVQSDYIDYIARAMSKVPEIGTARLAYMSDIKVAGKTGTAQNPHGEDHSIFMAFAPADNPKIAIAVYVENAGFGGTWAAPIARLMIEKYIKGEITNSWLEQYVLKGNFIKEEEDKEAEKAR</sequence>
<dbReference type="AlphaFoldDB" id="A0A315ZHI4"/>
<dbReference type="InterPro" id="IPR005311">
    <property type="entry name" value="PBP_dimer"/>
</dbReference>
<dbReference type="GO" id="GO:0071972">
    <property type="term" value="F:peptidoglycan L,D-transpeptidase activity"/>
    <property type="evidence" value="ECO:0007669"/>
    <property type="project" value="TreeGrafter"/>
</dbReference>
<dbReference type="NCBIfam" id="TIGR03423">
    <property type="entry name" value="pbp2_mrdA"/>
    <property type="match status" value="1"/>
</dbReference>
<evidence type="ECO:0000256" key="12">
    <source>
        <dbReference type="ARBA" id="ARBA00023136"/>
    </source>
</evidence>
<proteinExistence type="predicted"/>
<feature type="transmembrane region" description="Helical" evidence="14">
    <location>
        <begin position="6"/>
        <end position="24"/>
    </location>
</feature>
<evidence type="ECO:0000256" key="14">
    <source>
        <dbReference type="SAM" id="Phobius"/>
    </source>
</evidence>
<keyword evidence="7 14" id="KW-0812">Transmembrane</keyword>
<evidence type="ECO:0000256" key="5">
    <source>
        <dbReference type="ARBA" id="ARBA00022645"/>
    </source>
</evidence>
<evidence type="ECO:0000256" key="8">
    <source>
        <dbReference type="ARBA" id="ARBA00022801"/>
    </source>
</evidence>
<feature type="domain" description="Penicillin-binding protein dimerisation" evidence="16">
    <location>
        <begin position="48"/>
        <end position="208"/>
    </location>
</feature>
<gene>
    <name evidence="17" type="ORF">BC781_1011030</name>
</gene>
<dbReference type="GO" id="GO:0009002">
    <property type="term" value="F:serine-type D-Ala-D-Ala carboxypeptidase activity"/>
    <property type="evidence" value="ECO:0007669"/>
    <property type="project" value="InterPro"/>
</dbReference>
<evidence type="ECO:0000256" key="13">
    <source>
        <dbReference type="ARBA" id="ARBA00023316"/>
    </source>
</evidence>
<keyword evidence="6" id="KW-0645">Protease</keyword>
<evidence type="ECO:0000313" key="17">
    <source>
        <dbReference type="EMBL" id="PWJ44659.1"/>
    </source>
</evidence>
<evidence type="ECO:0000313" key="18">
    <source>
        <dbReference type="Proteomes" id="UP000245535"/>
    </source>
</evidence>
<keyword evidence="12 14" id="KW-0472">Membrane</keyword>
<dbReference type="EMBL" id="QGDO01000001">
    <property type="protein sequence ID" value="PWJ44659.1"/>
    <property type="molecule type" value="Genomic_DNA"/>
</dbReference>
<dbReference type="GO" id="GO:0006508">
    <property type="term" value="P:proteolysis"/>
    <property type="evidence" value="ECO:0007669"/>
    <property type="project" value="UniProtKB-KW"/>
</dbReference>
<evidence type="ECO:0000256" key="7">
    <source>
        <dbReference type="ARBA" id="ARBA00022692"/>
    </source>
</evidence>
<evidence type="ECO:0000256" key="3">
    <source>
        <dbReference type="ARBA" id="ARBA00022475"/>
    </source>
</evidence>
<evidence type="ECO:0000256" key="4">
    <source>
        <dbReference type="ARBA" id="ARBA00022519"/>
    </source>
</evidence>
<dbReference type="RefSeq" id="WP_109616134.1">
    <property type="nucleotide sequence ID" value="NZ_QGDO01000001.1"/>
</dbReference>
<evidence type="ECO:0000256" key="10">
    <source>
        <dbReference type="ARBA" id="ARBA00022984"/>
    </source>
</evidence>
<protein>
    <submittedName>
        <fullName evidence="17">Penicillin-binding protein 2</fullName>
    </submittedName>
</protein>
<keyword evidence="4" id="KW-0997">Cell inner membrane</keyword>
<keyword evidence="10" id="KW-0573">Peptidoglycan synthesis</keyword>
<evidence type="ECO:0000256" key="6">
    <source>
        <dbReference type="ARBA" id="ARBA00022670"/>
    </source>
</evidence>
<evidence type="ECO:0000256" key="11">
    <source>
        <dbReference type="ARBA" id="ARBA00022989"/>
    </source>
</evidence>
<name>A0A315ZHI4_SEDFL</name>
<dbReference type="GO" id="GO:0071555">
    <property type="term" value="P:cell wall organization"/>
    <property type="evidence" value="ECO:0007669"/>
    <property type="project" value="UniProtKB-KW"/>
</dbReference>
<dbReference type="SUPFAM" id="SSF56519">
    <property type="entry name" value="Penicillin binding protein dimerisation domain"/>
    <property type="match status" value="1"/>
</dbReference>
<dbReference type="SUPFAM" id="SSF56601">
    <property type="entry name" value="beta-lactamase/transpeptidase-like"/>
    <property type="match status" value="1"/>
</dbReference>
<keyword evidence="13" id="KW-0961">Cell wall biogenesis/degradation</keyword>
<accession>A0A315ZHI4</accession>
<comment type="caution">
    <text evidence="17">The sequence shown here is derived from an EMBL/GenBank/DDBJ whole genome shotgun (WGS) entry which is preliminary data.</text>
</comment>
<dbReference type="GO" id="GO:0009252">
    <property type="term" value="P:peptidoglycan biosynthetic process"/>
    <property type="evidence" value="ECO:0007669"/>
    <property type="project" value="UniProtKB-KW"/>
</dbReference>
<comment type="subcellular location">
    <subcellularLocation>
        <location evidence="2">Cell membrane</location>
    </subcellularLocation>
    <subcellularLocation>
        <location evidence="1">Membrane</location>
        <topology evidence="1">Single-pass membrane protein</topology>
    </subcellularLocation>
</comment>
<dbReference type="Gene3D" id="3.90.1310.10">
    <property type="entry name" value="Penicillin-binding protein 2a (Domain 2)"/>
    <property type="match status" value="1"/>
</dbReference>
<dbReference type="Proteomes" id="UP000245535">
    <property type="component" value="Unassembled WGS sequence"/>
</dbReference>
<evidence type="ECO:0000256" key="1">
    <source>
        <dbReference type="ARBA" id="ARBA00004167"/>
    </source>
</evidence>
<reference evidence="17 18" key="1">
    <citation type="submission" date="2018-03" db="EMBL/GenBank/DDBJ databases">
        <title>Genomic Encyclopedia of Archaeal and Bacterial Type Strains, Phase II (KMG-II): from individual species to whole genera.</title>
        <authorList>
            <person name="Goeker M."/>
        </authorList>
    </citation>
    <scope>NUCLEOTIDE SEQUENCE [LARGE SCALE GENOMIC DNA]</scope>
    <source>
        <strain evidence="17 18">DSM 28229</strain>
    </source>
</reference>
<keyword evidence="9" id="KW-0133">Cell shape</keyword>
<dbReference type="OrthoDB" id="9766847at2"/>
<dbReference type="InterPro" id="IPR017790">
    <property type="entry name" value="Penicillin-binding_protein_2"/>
</dbReference>
<dbReference type="GO" id="GO:0005886">
    <property type="term" value="C:plasma membrane"/>
    <property type="evidence" value="ECO:0007669"/>
    <property type="project" value="UniProtKB-SubCell"/>
</dbReference>
<dbReference type="Gene3D" id="3.40.710.10">
    <property type="entry name" value="DD-peptidase/beta-lactamase superfamily"/>
    <property type="match status" value="1"/>
</dbReference>
<evidence type="ECO:0000256" key="9">
    <source>
        <dbReference type="ARBA" id="ARBA00022960"/>
    </source>
</evidence>
<dbReference type="GO" id="GO:0008658">
    <property type="term" value="F:penicillin binding"/>
    <property type="evidence" value="ECO:0007669"/>
    <property type="project" value="InterPro"/>
</dbReference>
<keyword evidence="11 14" id="KW-1133">Transmembrane helix</keyword>
<keyword evidence="18" id="KW-1185">Reference proteome</keyword>
<dbReference type="PANTHER" id="PTHR30627">
    <property type="entry name" value="PEPTIDOGLYCAN D,D-TRANSPEPTIDASE"/>
    <property type="match status" value="1"/>
</dbReference>
<dbReference type="InterPro" id="IPR050515">
    <property type="entry name" value="Beta-lactam/transpept"/>
</dbReference>
<keyword evidence="8" id="KW-0378">Hydrolase</keyword>
<dbReference type="GO" id="GO:0008360">
    <property type="term" value="P:regulation of cell shape"/>
    <property type="evidence" value="ECO:0007669"/>
    <property type="project" value="UniProtKB-KW"/>
</dbReference>
<dbReference type="Pfam" id="PF00905">
    <property type="entry name" value="Transpeptidase"/>
    <property type="match status" value="1"/>
</dbReference>
<evidence type="ECO:0000259" key="15">
    <source>
        <dbReference type="Pfam" id="PF00905"/>
    </source>
</evidence>
<keyword evidence="3" id="KW-1003">Cell membrane</keyword>